<evidence type="ECO:0000259" key="1">
    <source>
        <dbReference type="Pfam" id="PF00122"/>
    </source>
</evidence>
<comment type="caution">
    <text evidence="2">The sequence shown here is derived from an EMBL/GenBank/DDBJ whole genome shotgun (WGS) entry which is preliminary data.</text>
</comment>
<dbReference type="SUPFAM" id="SSF81653">
    <property type="entry name" value="Calcium ATPase, transduction domain A"/>
    <property type="match status" value="1"/>
</dbReference>
<name>K0R0B8_THAOC</name>
<gene>
    <name evidence="2" type="ORF">THAOC_35809</name>
</gene>
<protein>
    <recommendedName>
        <fullName evidence="1">P-type ATPase A domain-containing protein</fullName>
    </recommendedName>
</protein>
<feature type="domain" description="P-type ATPase A" evidence="1">
    <location>
        <begin position="8"/>
        <end position="51"/>
    </location>
</feature>
<keyword evidence="3" id="KW-1185">Reference proteome</keyword>
<dbReference type="AlphaFoldDB" id="K0R0B8"/>
<dbReference type="EMBL" id="AGNL01048414">
    <property type="protein sequence ID" value="EJK45573.1"/>
    <property type="molecule type" value="Genomic_DNA"/>
</dbReference>
<sequence>MKQFRLVQADDAEVRRDGVWIRYDAASLVVGDIIRVVEGDVIPADCVVVSLGMDHLDLEGGGAPSEETITVDSRLVTGEERPRQIPIPQHQTSEIEQSTLFYGSRVLDGAAICVVTATGDRVVLSKLIREGRFPPTSDLTEEVTEIGRLELEMQNEEIGIEMS</sequence>
<evidence type="ECO:0000313" key="2">
    <source>
        <dbReference type="EMBL" id="EJK45573.1"/>
    </source>
</evidence>
<dbReference type="InterPro" id="IPR008250">
    <property type="entry name" value="ATPase_P-typ_transduc_dom_A_sf"/>
</dbReference>
<dbReference type="Gene3D" id="2.70.150.10">
    <property type="entry name" value="Calcium-transporting ATPase, cytoplasmic transduction domain A"/>
    <property type="match status" value="1"/>
</dbReference>
<accession>K0R0B8</accession>
<evidence type="ECO:0000313" key="3">
    <source>
        <dbReference type="Proteomes" id="UP000266841"/>
    </source>
</evidence>
<feature type="domain" description="P-type ATPase A" evidence="1">
    <location>
        <begin position="67"/>
        <end position="129"/>
    </location>
</feature>
<reference evidence="2 3" key="1">
    <citation type="journal article" date="2012" name="Genome Biol.">
        <title>Genome and low-iron response of an oceanic diatom adapted to chronic iron limitation.</title>
        <authorList>
            <person name="Lommer M."/>
            <person name="Specht M."/>
            <person name="Roy A.S."/>
            <person name="Kraemer L."/>
            <person name="Andreson R."/>
            <person name="Gutowska M.A."/>
            <person name="Wolf J."/>
            <person name="Bergner S.V."/>
            <person name="Schilhabel M.B."/>
            <person name="Klostermeier U.C."/>
            <person name="Beiko R.G."/>
            <person name="Rosenstiel P."/>
            <person name="Hippler M."/>
            <person name="Laroche J."/>
        </authorList>
    </citation>
    <scope>NUCLEOTIDE SEQUENCE [LARGE SCALE GENOMIC DNA]</scope>
    <source>
        <strain evidence="2 3">CCMP1005</strain>
    </source>
</reference>
<dbReference type="Pfam" id="PF00122">
    <property type="entry name" value="E1-E2_ATPase"/>
    <property type="match status" value="2"/>
</dbReference>
<organism evidence="2 3">
    <name type="scientific">Thalassiosira oceanica</name>
    <name type="common">Marine diatom</name>
    <dbReference type="NCBI Taxonomy" id="159749"/>
    <lineage>
        <taxon>Eukaryota</taxon>
        <taxon>Sar</taxon>
        <taxon>Stramenopiles</taxon>
        <taxon>Ochrophyta</taxon>
        <taxon>Bacillariophyta</taxon>
        <taxon>Coscinodiscophyceae</taxon>
        <taxon>Thalassiosirophycidae</taxon>
        <taxon>Thalassiosirales</taxon>
        <taxon>Thalassiosiraceae</taxon>
        <taxon>Thalassiosira</taxon>
    </lineage>
</organism>
<proteinExistence type="predicted"/>
<dbReference type="PANTHER" id="PTHR42861">
    <property type="entry name" value="CALCIUM-TRANSPORTING ATPASE"/>
    <property type="match status" value="1"/>
</dbReference>
<dbReference type="OrthoDB" id="116380at2759"/>
<dbReference type="InterPro" id="IPR059000">
    <property type="entry name" value="ATPase_P-type_domA"/>
</dbReference>
<dbReference type="eggNOG" id="ENOG502SG9N">
    <property type="taxonomic scope" value="Eukaryota"/>
</dbReference>
<dbReference type="Proteomes" id="UP000266841">
    <property type="component" value="Unassembled WGS sequence"/>
</dbReference>